<comment type="cofactor">
    <cofactor evidence="1">
        <name>Zn(2+)</name>
        <dbReference type="ChEBI" id="CHEBI:29105"/>
    </cofactor>
</comment>
<accession>A0A0F5ESQ1</accession>
<evidence type="ECO:0000259" key="10">
    <source>
        <dbReference type="Pfam" id="PF00675"/>
    </source>
</evidence>
<evidence type="ECO:0000256" key="8">
    <source>
        <dbReference type="RuleBase" id="RU004447"/>
    </source>
</evidence>
<dbReference type="InterPro" id="IPR050626">
    <property type="entry name" value="Peptidase_M16"/>
</dbReference>
<evidence type="ECO:0000313" key="13">
    <source>
        <dbReference type="EMBL" id="STO72383.1"/>
    </source>
</evidence>
<evidence type="ECO:0000256" key="6">
    <source>
        <dbReference type="ARBA" id="ARBA00022833"/>
    </source>
</evidence>
<dbReference type="SUPFAM" id="SSF63411">
    <property type="entry name" value="LuxS/MPP-like metallohydrolase"/>
    <property type="match status" value="3"/>
</dbReference>
<dbReference type="GeneID" id="66255267"/>
<dbReference type="GO" id="GO:0006508">
    <property type="term" value="P:proteolysis"/>
    <property type="evidence" value="ECO:0007669"/>
    <property type="project" value="UniProtKB-KW"/>
</dbReference>
<comment type="similarity">
    <text evidence="2 8">Belongs to the peptidase M16 family.</text>
</comment>
<dbReference type="Pfam" id="PF05193">
    <property type="entry name" value="Peptidase_M16_C"/>
    <property type="match status" value="2"/>
</dbReference>
<dbReference type="EMBL" id="UGHK01000002">
    <property type="protein sequence ID" value="STO72383.1"/>
    <property type="molecule type" value="Genomic_DNA"/>
</dbReference>
<evidence type="ECO:0000313" key="15">
    <source>
        <dbReference type="Proteomes" id="UP000294229"/>
    </source>
</evidence>
<keyword evidence="4" id="KW-0479">Metal-binding</keyword>
<proteinExistence type="inferred from homology"/>
<dbReference type="InterPro" id="IPR001431">
    <property type="entry name" value="Pept_M16_Zn_BS"/>
</dbReference>
<dbReference type="InterPro" id="IPR011249">
    <property type="entry name" value="Metalloenz_LuxS/M16"/>
</dbReference>
<dbReference type="PROSITE" id="PS00143">
    <property type="entry name" value="INSULINASE"/>
    <property type="match status" value="1"/>
</dbReference>
<keyword evidence="9" id="KW-0732">Signal</keyword>
<dbReference type="InterPro" id="IPR011765">
    <property type="entry name" value="Pept_M16_N"/>
</dbReference>
<evidence type="ECO:0000256" key="1">
    <source>
        <dbReference type="ARBA" id="ARBA00001947"/>
    </source>
</evidence>
<dbReference type="AlphaFoldDB" id="A0A0F5ESQ1"/>
<sequence>MKKLTALFFIFFILSACQINTKEQLSMPLPSDPNLQYGKLENGLTYYIMKNVEPANRVYIRLVINAGSMHEEEDQKGIAHLVEHMAFNGSKKYPENQIIYALEKLGMKFARDINAFTDFENTVYTLNLDKNDPESFTLAFDVLNEWIHHLTILKKDLDAERGVVEEEWRRRLSPMLRLGDKKSAIEMAGSRYILRDPIGDMNIIRTISQQRVADFYHKWYRPDNMSLIIVGDIDTKVIIKQLKQQLDIKKAINQPPIPKIDFSIPLINQWRLATVAEKGTNIPVIEFSFFETFDNKINTLSAYRQDLLQQILIRLINLRLQDWEKQENKNIESVNFYRTHLGRETIQNIFSLQLFNTDYKKVIRNLFNFIAEIKQQGFSKQEFEQEIKRLIQLNKKQRTLRSGSLKIADDLIISAANNQIVISPEDRYQLNQRFLNTISLEEINQQFEQLLAIKAKLLLITQPYPAGSLSLTQKNIENMWQEALSTKQQPWQIKTNHVQFPPLEIEYGEIKKVKYWKKGDITEYQLSNGSKLIYHYSDKMPNQVYFKAITQGGLRTVSPNDYHLFKTAVTLTDDSGINVLTLSQINQLFSQSPIAFATILDDYKQGFTAVGKTDQLESLLKLFRLKLQGTPVSENALERYKKETQEYITQIDTETLFMKKILEQRYPHIPFIYNAKPEQLLNFSTQQLTDFYHQAILGKTDFTYFIIGDIEQSKVENLARHYLSSVPVKKQQRQAYEISPQIPAKTLIMNGLKEPRADVEIYLTAKHQWQPELQYQLDLLSDILQEKLRRVLREQASGVYTIESWFTQEKEQSKIEGKIAFSCAPERVQELSQKTYQILDEISQNGIDSQFLQKKIQEKHRQIKQQFDTLLSVANIIEQSFWHTESNEEIYLYQHLEQIASKENIDLLAEKVLQPKARFRAVLMP</sequence>
<reference evidence="12 15" key="2">
    <citation type="submission" date="2018-11" db="EMBL/GenBank/DDBJ databases">
        <title>Sequencing Av. paragallinarum serogroups.</title>
        <authorList>
            <person name="Hellmuth J.E."/>
            <person name="Boucher C.E."/>
            <person name="Cason E.D."/>
        </authorList>
    </citation>
    <scope>NUCLEOTIDE SEQUENCE [LARGE SCALE GENOMIC DNA]</scope>
    <source>
        <strain evidence="12 15">SA-3</strain>
    </source>
</reference>
<evidence type="ECO:0000256" key="5">
    <source>
        <dbReference type="ARBA" id="ARBA00022801"/>
    </source>
</evidence>
<dbReference type="EMBL" id="RQXS01000001">
    <property type="protein sequence ID" value="RZN61532.1"/>
    <property type="molecule type" value="Genomic_DNA"/>
</dbReference>
<dbReference type="Pfam" id="PF00675">
    <property type="entry name" value="Peptidase_M16"/>
    <property type="match status" value="1"/>
</dbReference>
<keyword evidence="3 13" id="KW-0645">Protease</keyword>
<feature type="domain" description="Peptidase M16 C-terminal" evidence="11">
    <location>
        <begin position="207"/>
        <end position="390"/>
    </location>
</feature>
<feature type="signal peptide" evidence="9">
    <location>
        <begin position="1"/>
        <end position="21"/>
    </location>
</feature>
<evidence type="ECO:0000256" key="9">
    <source>
        <dbReference type="SAM" id="SignalP"/>
    </source>
</evidence>
<keyword evidence="7" id="KW-0482">Metalloprotease</keyword>
<dbReference type="PANTHER" id="PTHR43690:SF17">
    <property type="entry name" value="PROTEIN YHJJ"/>
    <property type="match status" value="1"/>
</dbReference>
<feature type="domain" description="Peptidase M16 N-terminal" evidence="10">
    <location>
        <begin position="49"/>
        <end position="168"/>
    </location>
</feature>
<name>A0A0F5ESQ1_AVIPA</name>
<feature type="domain" description="Peptidase M16 C-terminal" evidence="11">
    <location>
        <begin position="683"/>
        <end position="853"/>
    </location>
</feature>
<dbReference type="Gene3D" id="3.30.830.10">
    <property type="entry name" value="Metalloenzyme, LuxS/M16 peptidase-like"/>
    <property type="match status" value="4"/>
</dbReference>
<dbReference type="PANTHER" id="PTHR43690">
    <property type="entry name" value="NARDILYSIN"/>
    <property type="match status" value="1"/>
</dbReference>
<dbReference type="KEGG" id="apag:EIA51_08400"/>
<evidence type="ECO:0000256" key="2">
    <source>
        <dbReference type="ARBA" id="ARBA00007261"/>
    </source>
</evidence>
<dbReference type="RefSeq" id="WP_017807005.1">
    <property type="nucleotide sequence ID" value="NZ_CP034110.1"/>
</dbReference>
<feature type="chain" id="PRO_5041522429" evidence="9">
    <location>
        <begin position="22"/>
        <end position="925"/>
    </location>
</feature>
<reference evidence="13 14" key="1">
    <citation type="submission" date="2018-06" db="EMBL/GenBank/DDBJ databases">
        <authorList>
            <consortium name="Pathogen Informatics"/>
            <person name="Doyle S."/>
        </authorList>
    </citation>
    <scope>NUCLEOTIDE SEQUENCE [LARGE SCALE GENOMIC DNA]</scope>
    <source>
        <strain evidence="13 14">NCTC11296</strain>
    </source>
</reference>
<gene>
    <name evidence="13" type="primary">yhjJ</name>
    <name evidence="12" type="ORF">EIG79_00355</name>
    <name evidence="13" type="ORF">NCTC11296_02307</name>
</gene>
<dbReference type="Proteomes" id="UP000294229">
    <property type="component" value="Unassembled WGS sequence"/>
</dbReference>
<dbReference type="GO" id="GO:0004222">
    <property type="term" value="F:metalloendopeptidase activity"/>
    <property type="evidence" value="ECO:0007669"/>
    <property type="project" value="InterPro"/>
</dbReference>
<keyword evidence="5" id="KW-0378">Hydrolase</keyword>
<protein>
    <submittedName>
        <fullName evidence="12">Insulinase family protein</fullName>
    </submittedName>
    <submittedName>
        <fullName evidence="13">Putative zinc protease</fullName>
    </submittedName>
</protein>
<evidence type="ECO:0000256" key="7">
    <source>
        <dbReference type="ARBA" id="ARBA00023049"/>
    </source>
</evidence>
<evidence type="ECO:0000256" key="3">
    <source>
        <dbReference type="ARBA" id="ARBA00022670"/>
    </source>
</evidence>
<evidence type="ECO:0000313" key="14">
    <source>
        <dbReference type="Proteomes" id="UP000254465"/>
    </source>
</evidence>
<dbReference type="Proteomes" id="UP000254465">
    <property type="component" value="Unassembled WGS sequence"/>
</dbReference>
<evidence type="ECO:0000256" key="4">
    <source>
        <dbReference type="ARBA" id="ARBA00022723"/>
    </source>
</evidence>
<dbReference type="PROSITE" id="PS51257">
    <property type="entry name" value="PROKAR_LIPOPROTEIN"/>
    <property type="match status" value="1"/>
</dbReference>
<dbReference type="InterPro" id="IPR007863">
    <property type="entry name" value="Peptidase_M16_C"/>
</dbReference>
<keyword evidence="6" id="KW-0862">Zinc</keyword>
<organism evidence="13 14">
    <name type="scientific">Avibacterium paragallinarum</name>
    <name type="common">Haemophilus gallinarum</name>
    <dbReference type="NCBI Taxonomy" id="728"/>
    <lineage>
        <taxon>Bacteria</taxon>
        <taxon>Pseudomonadati</taxon>
        <taxon>Pseudomonadota</taxon>
        <taxon>Gammaproteobacteria</taxon>
        <taxon>Pasteurellales</taxon>
        <taxon>Pasteurellaceae</taxon>
        <taxon>Avibacterium</taxon>
    </lineage>
</organism>
<evidence type="ECO:0000313" key="12">
    <source>
        <dbReference type="EMBL" id="RZN61532.1"/>
    </source>
</evidence>
<evidence type="ECO:0000259" key="11">
    <source>
        <dbReference type="Pfam" id="PF05193"/>
    </source>
</evidence>
<dbReference type="GO" id="GO:0046872">
    <property type="term" value="F:metal ion binding"/>
    <property type="evidence" value="ECO:0007669"/>
    <property type="project" value="UniProtKB-KW"/>
</dbReference>